<dbReference type="Proteomes" id="UP000091820">
    <property type="component" value="Unassembled WGS sequence"/>
</dbReference>
<feature type="compositionally biased region" description="Pro residues" evidence="1">
    <location>
        <begin position="154"/>
        <end position="164"/>
    </location>
</feature>
<keyword evidence="2" id="KW-1133">Transmembrane helix</keyword>
<keyword evidence="2" id="KW-0812">Transmembrane</keyword>
<reference evidence="4" key="1">
    <citation type="submission" date="2014-03" db="EMBL/GenBank/DDBJ databases">
        <authorList>
            <person name="Aksoy S."/>
            <person name="Warren W."/>
            <person name="Wilson R.K."/>
        </authorList>
    </citation>
    <scope>NUCLEOTIDE SEQUENCE [LARGE SCALE GENOMIC DNA]</scope>
    <source>
        <strain evidence="4">IAEA</strain>
    </source>
</reference>
<protein>
    <submittedName>
        <fullName evidence="3">Uncharacterized protein</fullName>
    </submittedName>
</protein>
<keyword evidence="2" id="KW-0472">Membrane</keyword>
<keyword evidence="4" id="KW-1185">Reference proteome</keyword>
<name>A0A1A9WCF6_9MUSC</name>
<dbReference type="EnsemblMetazoa" id="GBRI014386-RA">
    <property type="protein sequence ID" value="GBRI014386-PA"/>
    <property type="gene ID" value="GBRI014386"/>
</dbReference>
<dbReference type="AlphaFoldDB" id="A0A1A9WCF6"/>
<evidence type="ECO:0000256" key="1">
    <source>
        <dbReference type="SAM" id="MobiDB-lite"/>
    </source>
</evidence>
<dbReference type="VEuPathDB" id="VectorBase:GBRI014386"/>
<proteinExistence type="predicted"/>
<feature type="transmembrane region" description="Helical" evidence="2">
    <location>
        <begin position="29"/>
        <end position="47"/>
    </location>
</feature>
<organism evidence="3 4">
    <name type="scientific">Glossina brevipalpis</name>
    <dbReference type="NCBI Taxonomy" id="37001"/>
    <lineage>
        <taxon>Eukaryota</taxon>
        <taxon>Metazoa</taxon>
        <taxon>Ecdysozoa</taxon>
        <taxon>Arthropoda</taxon>
        <taxon>Hexapoda</taxon>
        <taxon>Insecta</taxon>
        <taxon>Pterygota</taxon>
        <taxon>Neoptera</taxon>
        <taxon>Endopterygota</taxon>
        <taxon>Diptera</taxon>
        <taxon>Brachycera</taxon>
        <taxon>Muscomorpha</taxon>
        <taxon>Hippoboscoidea</taxon>
        <taxon>Glossinidae</taxon>
        <taxon>Glossina</taxon>
    </lineage>
</organism>
<reference evidence="3" key="2">
    <citation type="submission" date="2020-05" db="UniProtKB">
        <authorList>
            <consortium name="EnsemblMetazoa"/>
        </authorList>
    </citation>
    <scope>IDENTIFICATION</scope>
    <source>
        <strain evidence="3">IAEA</strain>
    </source>
</reference>
<feature type="region of interest" description="Disordered" evidence="1">
    <location>
        <begin position="148"/>
        <end position="186"/>
    </location>
</feature>
<accession>A0A1A9WCF6</accession>
<evidence type="ECO:0000313" key="3">
    <source>
        <dbReference type="EnsemblMetazoa" id="GBRI014386-PA"/>
    </source>
</evidence>
<evidence type="ECO:0000313" key="4">
    <source>
        <dbReference type="Proteomes" id="UP000091820"/>
    </source>
</evidence>
<feature type="transmembrane region" description="Helical" evidence="2">
    <location>
        <begin position="59"/>
        <end position="84"/>
    </location>
</feature>
<sequence>MHTQHLKFKGFLFCGKRLPILAGNYNLLYLQRTIGALSIHKFYYAFFKKKPTTWNMSNALFGIIPGGCMWISTIIVVIVGGGGMGTVGQAGGKSPNHDHHNTRGQYKRNWHRFRRHRIVSPRVGDPKPYYSWAVYTPDTGSGLRNVAVSEPLPELSPRPALPPPRSERRSLPPTVLTPLPPPLCSS</sequence>
<evidence type="ECO:0000256" key="2">
    <source>
        <dbReference type="SAM" id="Phobius"/>
    </source>
</evidence>